<comment type="subcellular location">
    <subcellularLocation>
        <location evidence="1">Membrane</location>
        <topology evidence="1">Multi-pass membrane protein</topology>
    </subcellularLocation>
</comment>
<dbReference type="RefSeq" id="WP_125484397.1">
    <property type="nucleotide sequence ID" value="NZ_RSDW01000001.1"/>
</dbReference>
<feature type="domain" description="Major facilitator superfamily (MFS) profile" evidence="6">
    <location>
        <begin position="17"/>
        <end position="411"/>
    </location>
</feature>
<feature type="transmembrane region" description="Helical" evidence="5">
    <location>
        <begin position="108"/>
        <end position="130"/>
    </location>
</feature>
<evidence type="ECO:0000256" key="5">
    <source>
        <dbReference type="SAM" id="Phobius"/>
    </source>
</evidence>
<feature type="transmembrane region" description="Helical" evidence="5">
    <location>
        <begin position="21"/>
        <end position="44"/>
    </location>
</feature>
<dbReference type="Proteomes" id="UP000269669">
    <property type="component" value="Unassembled WGS sequence"/>
</dbReference>
<proteinExistence type="predicted"/>
<feature type="transmembrane region" description="Helical" evidence="5">
    <location>
        <begin position="170"/>
        <end position="192"/>
    </location>
</feature>
<feature type="transmembrane region" description="Helical" evidence="5">
    <location>
        <begin position="142"/>
        <end position="164"/>
    </location>
</feature>
<dbReference type="InterPro" id="IPR020846">
    <property type="entry name" value="MFS_dom"/>
</dbReference>
<dbReference type="EMBL" id="RSDW01000001">
    <property type="protein sequence ID" value="RSL15680.1"/>
    <property type="molecule type" value="Genomic_DNA"/>
</dbReference>
<evidence type="ECO:0000256" key="1">
    <source>
        <dbReference type="ARBA" id="ARBA00004141"/>
    </source>
</evidence>
<evidence type="ECO:0000256" key="3">
    <source>
        <dbReference type="ARBA" id="ARBA00022989"/>
    </source>
</evidence>
<dbReference type="PANTHER" id="PTHR23508">
    <property type="entry name" value="CARBOXYLIC ACID TRANSPORTER PROTEIN HOMOLOG"/>
    <property type="match status" value="1"/>
</dbReference>
<evidence type="ECO:0000256" key="2">
    <source>
        <dbReference type="ARBA" id="ARBA00022692"/>
    </source>
</evidence>
<accession>A0A3R9WF51</accession>
<sequence length="423" mass="45655">MALLRELRSLTAVQRRTFAACFLAWTLDAFDFFLLTVCLKAIAADFRVSIPQIAEAIFFTLVMRPVGALLFGYLAERFGRRPTLMINVLAFSICGLASAFAPTLTAFLVLRALFGVAMGGVWGVAAALALETLPASGRGTFSGLLQEGYVFGNLLAGALFWLVFPHLHGAGIFTAWRVLFMIGALPALLAFYMQFRVEESPVWLAAKAKRLAEGGSHRSSFSFQSFADYWPRFLFLVALMTAFNSFSHGSQDLYPTFLQKDHALDPSNVGFIVVISNIGAILGGITCGTASERFGRKRMIIISALMALPVIPLWAWSHSIASLALGGFLMQFMVQGAFGIVPAHINELSPGPVRAVFPGFAYQLGNLISSRNGVFQAAIAARYFGGMLTYVMAGAVVIGSLAVATVTALGREARGEDWSKESA</sequence>
<name>A0A3R9WF51_9BACT</name>
<feature type="transmembrane region" description="Helical" evidence="5">
    <location>
        <begin position="299"/>
        <end position="317"/>
    </location>
</feature>
<keyword evidence="3 5" id="KW-1133">Transmembrane helix</keyword>
<dbReference type="Pfam" id="PF00083">
    <property type="entry name" value="Sugar_tr"/>
    <property type="match status" value="2"/>
</dbReference>
<feature type="transmembrane region" description="Helical" evidence="5">
    <location>
        <begin position="84"/>
        <end position="102"/>
    </location>
</feature>
<feature type="transmembrane region" description="Helical" evidence="5">
    <location>
        <begin position="269"/>
        <end position="287"/>
    </location>
</feature>
<evidence type="ECO:0000256" key="4">
    <source>
        <dbReference type="ARBA" id="ARBA00023136"/>
    </source>
</evidence>
<keyword evidence="2 5" id="KW-0812">Transmembrane</keyword>
<keyword evidence="4 5" id="KW-0472">Membrane</keyword>
<dbReference type="OrthoDB" id="9787026at2"/>
<evidence type="ECO:0000313" key="7">
    <source>
        <dbReference type="EMBL" id="RSL15680.1"/>
    </source>
</evidence>
<dbReference type="InterPro" id="IPR036259">
    <property type="entry name" value="MFS_trans_sf"/>
</dbReference>
<dbReference type="PROSITE" id="PS50850">
    <property type="entry name" value="MFS"/>
    <property type="match status" value="1"/>
</dbReference>
<organism evidence="7 8">
    <name type="scientific">Edaphobacter aggregans</name>
    <dbReference type="NCBI Taxonomy" id="570835"/>
    <lineage>
        <taxon>Bacteria</taxon>
        <taxon>Pseudomonadati</taxon>
        <taxon>Acidobacteriota</taxon>
        <taxon>Terriglobia</taxon>
        <taxon>Terriglobales</taxon>
        <taxon>Acidobacteriaceae</taxon>
        <taxon>Edaphobacter</taxon>
    </lineage>
</organism>
<dbReference type="GO" id="GO:0046943">
    <property type="term" value="F:carboxylic acid transmembrane transporter activity"/>
    <property type="evidence" value="ECO:0007669"/>
    <property type="project" value="TreeGrafter"/>
</dbReference>
<feature type="transmembrane region" description="Helical" evidence="5">
    <location>
        <begin position="56"/>
        <end position="75"/>
    </location>
</feature>
<dbReference type="InterPro" id="IPR005828">
    <property type="entry name" value="MFS_sugar_transport-like"/>
</dbReference>
<evidence type="ECO:0000313" key="8">
    <source>
        <dbReference type="Proteomes" id="UP000269669"/>
    </source>
</evidence>
<reference evidence="7 8" key="1">
    <citation type="submission" date="2018-12" db="EMBL/GenBank/DDBJ databases">
        <title>Sequencing of bacterial isolates from soil warming experiment in Harvard Forest, Massachusetts, USA.</title>
        <authorList>
            <person name="Deangelis K."/>
        </authorList>
    </citation>
    <scope>NUCLEOTIDE SEQUENCE [LARGE SCALE GENOMIC DNA]</scope>
    <source>
        <strain evidence="7 8">EB153</strain>
    </source>
</reference>
<dbReference type="InterPro" id="IPR005829">
    <property type="entry name" value="Sugar_transporter_CS"/>
</dbReference>
<dbReference type="SUPFAM" id="SSF103473">
    <property type="entry name" value="MFS general substrate transporter"/>
    <property type="match status" value="1"/>
</dbReference>
<dbReference type="PROSITE" id="PS00217">
    <property type="entry name" value="SUGAR_TRANSPORT_2"/>
    <property type="match status" value="1"/>
</dbReference>
<feature type="transmembrane region" description="Helical" evidence="5">
    <location>
        <begin position="390"/>
        <end position="410"/>
    </location>
</feature>
<evidence type="ECO:0000259" key="6">
    <source>
        <dbReference type="PROSITE" id="PS50850"/>
    </source>
</evidence>
<comment type="caution">
    <text evidence="7">The sequence shown here is derived from an EMBL/GenBank/DDBJ whole genome shotgun (WGS) entry which is preliminary data.</text>
</comment>
<dbReference type="GO" id="GO:0005886">
    <property type="term" value="C:plasma membrane"/>
    <property type="evidence" value="ECO:0007669"/>
    <property type="project" value="TreeGrafter"/>
</dbReference>
<dbReference type="Gene3D" id="1.20.1250.20">
    <property type="entry name" value="MFS general substrate transporter like domains"/>
    <property type="match status" value="2"/>
</dbReference>
<dbReference type="PANTHER" id="PTHR23508:SF10">
    <property type="entry name" value="CARBOXYLIC ACID TRANSPORTER PROTEIN HOMOLOG"/>
    <property type="match status" value="1"/>
</dbReference>
<dbReference type="CDD" id="cd17316">
    <property type="entry name" value="MFS_SV2_like"/>
    <property type="match status" value="1"/>
</dbReference>
<protein>
    <submittedName>
        <fullName evidence="7">SHS family lactate transporter-like MFS transporter</fullName>
    </submittedName>
</protein>
<feature type="transmembrane region" description="Helical" evidence="5">
    <location>
        <begin position="229"/>
        <end position="249"/>
    </location>
</feature>
<dbReference type="AlphaFoldDB" id="A0A3R9WF51"/>
<gene>
    <name evidence="7" type="ORF">EDE15_1176</name>
</gene>
<keyword evidence="8" id="KW-1185">Reference proteome</keyword>